<dbReference type="Pfam" id="PF00072">
    <property type="entry name" value="Response_reg"/>
    <property type="match status" value="1"/>
</dbReference>
<reference evidence="3 4" key="1">
    <citation type="submission" date="2016-05" db="EMBL/GenBank/DDBJ databases">
        <authorList>
            <person name="Ramsay J.P."/>
        </authorList>
    </citation>
    <scope>NUCLEOTIDE SEQUENCE [LARGE SCALE GENOMIC DNA]</scope>
    <source>
        <strain evidence="3 4">NZP2042</strain>
    </source>
</reference>
<dbReference type="SMART" id="SM00421">
    <property type="entry name" value="HTH_LUXR"/>
    <property type="match status" value="1"/>
</dbReference>
<dbReference type="PROSITE" id="PS50043">
    <property type="entry name" value="HTH_LUXR_2"/>
    <property type="match status" value="1"/>
</dbReference>
<dbReference type="SMART" id="SM00448">
    <property type="entry name" value="REC"/>
    <property type="match status" value="1"/>
</dbReference>
<dbReference type="PRINTS" id="PR00038">
    <property type="entry name" value="HTHLUXR"/>
</dbReference>
<evidence type="ECO:0000313" key="3">
    <source>
        <dbReference type="EMBL" id="OBQ66828.1"/>
    </source>
</evidence>
<dbReference type="PROSITE" id="PS50110">
    <property type="entry name" value="RESPONSE_REGULATORY"/>
    <property type="match status" value="1"/>
</dbReference>
<dbReference type="GO" id="GO:0000160">
    <property type="term" value="P:phosphorelay signal transduction system"/>
    <property type="evidence" value="ECO:0007669"/>
    <property type="project" value="InterPro"/>
</dbReference>
<dbReference type="InterPro" id="IPR001789">
    <property type="entry name" value="Sig_transdc_resp-reg_receiver"/>
</dbReference>
<dbReference type="CDD" id="cd06170">
    <property type="entry name" value="LuxR_C_like"/>
    <property type="match status" value="1"/>
</dbReference>
<evidence type="ECO:0000256" key="1">
    <source>
        <dbReference type="ARBA" id="ARBA00022553"/>
    </source>
</evidence>
<organism evidence="3 4">
    <name type="scientific">Rhizobium loti</name>
    <name type="common">Mesorhizobium loti</name>
    <dbReference type="NCBI Taxonomy" id="381"/>
    <lineage>
        <taxon>Bacteria</taxon>
        <taxon>Pseudomonadati</taxon>
        <taxon>Pseudomonadota</taxon>
        <taxon>Alphaproteobacteria</taxon>
        <taxon>Hyphomicrobiales</taxon>
        <taxon>Phyllobacteriaceae</taxon>
        <taxon>Mesorhizobium</taxon>
    </lineage>
</organism>
<dbReference type="InterPro" id="IPR000792">
    <property type="entry name" value="Tscrpt_reg_LuxR_C"/>
</dbReference>
<proteinExistence type="predicted"/>
<dbReference type="CDD" id="cd17535">
    <property type="entry name" value="REC_NarL-like"/>
    <property type="match status" value="1"/>
</dbReference>
<dbReference type="InterPro" id="IPR016032">
    <property type="entry name" value="Sig_transdc_resp-reg_C-effctor"/>
</dbReference>
<sequence length="219" mass="23573">MVTSVFIVDDHPLLLHGLEDLIARDPGYTVVGSALDGRSALTRIRQDLPDVAVIDLNMPGFSGLDVAVELGKETPGTRCVMLTAGASQGQLYDIVMAGVAGIVLKESAIGTLLRCIRQVAAGGHWLPAEIVGEALEIEASRRIRWRSLSSRLTRREMEIARLVAGDKPYERIALDIGISKGTLKIHMNNIYRKLEVASRGQLVQLAAGQVGLDAGIGRE</sequence>
<dbReference type="Proteomes" id="UP000093737">
    <property type="component" value="Unassembled WGS sequence"/>
</dbReference>
<dbReference type="InterPro" id="IPR058245">
    <property type="entry name" value="NreC/VraR/RcsB-like_REC"/>
</dbReference>
<dbReference type="SUPFAM" id="SSF46894">
    <property type="entry name" value="C-terminal effector domain of the bipartite response regulators"/>
    <property type="match status" value="1"/>
</dbReference>
<dbReference type="Pfam" id="PF00196">
    <property type="entry name" value="GerE"/>
    <property type="match status" value="1"/>
</dbReference>
<dbReference type="SUPFAM" id="SSF52172">
    <property type="entry name" value="CheY-like"/>
    <property type="match status" value="1"/>
</dbReference>
<dbReference type="PANTHER" id="PTHR43214">
    <property type="entry name" value="TWO-COMPONENT RESPONSE REGULATOR"/>
    <property type="match status" value="1"/>
</dbReference>
<dbReference type="InterPro" id="IPR039420">
    <property type="entry name" value="WalR-like"/>
</dbReference>
<dbReference type="AlphaFoldDB" id="A0A6M7U3E1"/>
<dbReference type="RefSeq" id="WP_056571274.1">
    <property type="nucleotide sequence ID" value="NZ_CP033334.1"/>
</dbReference>
<keyword evidence="1" id="KW-0597">Phosphoprotein</keyword>
<dbReference type="GO" id="GO:0003677">
    <property type="term" value="F:DNA binding"/>
    <property type="evidence" value="ECO:0007669"/>
    <property type="project" value="InterPro"/>
</dbReference>
<dbReference type="EMBL" id="LYTK01000010">
    <property type="protein sequence ID" value="OBQ66828.1"/>
    <property type="molecule type" value="Genomic_DNA"/>
</dbReference>
<evidence type="ECO:0000313" key="4">
    <source>
        <dbReference type="Proteomes" id="UP000093737"/>
    </source>
</evidence>
<name>A0A6M7U3E1_RHILI</name>
<evidence type="ECO:0000256" key="2">
    <source>
        <dbReference type="ARBA" id="ARBA00023125"/>
    </source>
</evidence>
<gene>
    <name evidence="3" type="ORF">A8145_30995</name>
</gene>
<comment type="caution">
    <text evidence="3">The sequence shown here is derived from an EMBL/GenBank/DDBJ whole genome shotgun (WGS) entry which is preliminary data.</text>
</comment>
<dbReference type="Gene3D" id="3.40.50.2300">
    <property type="match status" value="1"/>
</dbReference>
<keyword evidence="2" id="KW-0238">DNA-binding</keyword>
<dbReference type="InterPro" id="IPR011006">
    <property type="entry name" value="CheY-like_superfamily"/>
</dbReference>
<accession>A0A6M7U3E1</accession>
<dbReference type="GO" id="GO:0006355">
    <property type="term" value="P:regulation of DNA-templated transcription"/>
    <property type="evidence" value="ECO:0007669"/>
    <property type="project" value="InterPro"/>
</dbReference>
<protein>
    <submittedName>
        <fullName evidence="3">Uncharacterized protein</fullName>
    </submittedName>
</protein>
<dbReference type="PROSITE" id="PS00622">
    <property type="entry name" value="HTH_LUXR_1"/>
    <property type="match status" value="1"/>
</dbReference>